<feature type="binding site" evidence="8">
    <location>
        <position position="80"/>
    </location>
    <ligand>
        <name>Zn(2+)</name>
        <dbReference type="ChEBI" id="CHEBI:29105"/>
    </ligand>
</feature>
<evidence type="ECO:0000256" key="8">
    <source>
        <dbReference type="HAMAP-Rule" id="MF_03226"/>
    </source>
</evidence>
<dbReference type="Pfam" id="PF04502">
    <property type="entry name" value="Saf4_Yju2"/>
    <property type="match status" value="1"/>
</dbReference>
<dbReference type="GO" id="GO:0071006">
    <property type="term" value="C:U2-type catalytic step 1 spliceosome"/>
    <property type="evidence" value="ECO:0007669"/>
    <property type="project" value="UniProtKB-UniRule"/>
</dbReference>
<dbReference type="AlphaFoldDB" id="A0AAU9K0L3"/>
<comment type="subunit">
    <text evidence="8">Component of the spliceosome. Present in the activated B complex, the catalytically activated B* complex which catalyzes the branching, the catalytic step 1 C complex catalyzing the exon ligation, and the postcatalytic P complex containing the ligated exons (mRNA) and the excised lariat intron.</text>
</comment>
<dbReference type="PANTHER" id="PTHR12111">
    <property type="entry name" value="SPLICING FACTOR YJU2"/>
    <property type="match status" value="1"/>
</dbReference>
<evidence type="ECO:0000256" key="5">
    <source>
        <dbReference type="ARBA" id="ARBA00022833"/>
    </source>
</evidence>
<comment type="caution">
    <text evidence="9">The sequence shown here is derived from an EMBL/GenBank/DDBJ whole genome shotgun (WGS) entry which is preliminary data.</text>
</comment>
<comment type="subcellular location">
    <subcellularLocation>
        <location evidence="1 8">Nucleus</location>
    </subcellularLocation>
</comment>
<evidence type="ECO:0000313" key="9">
    <source>
        <dbReference type="EMBL" id="CAG9327514.1"/>
    </source>
</evidence>
<evidence type="ECO:0000256" key="7">
    <source>
        <dbReference type="ARBA" id="ARBA00023242"/>
    </source>
</evidence>
<keyword evidence="5 8" id="KW-0862">Zinc</keyword>
<evidence type="ECO:0000256" key="3">
    <source>
        <dbReference type="ARBA" id="ARBA00022723"/>
    </source>
</evidence>
<keyword evidence="3 8" id="KW-0479">Metal-binding</keyword>
<dbReference type="GO" id="GO:0046872">
    <property type="term" value="F:metal ion binding"/>
    <property type="evidence" value="ECO:0007669"/>
    <property type="project" value="UniProtKB-KW"/>
</dbReference>
<evidence type="ECO:0000313" key="10">
    <source>
        <dbReference type="Proteomes" id="UP001162131"/>
    </source>
</evidence>
<comment type="function">
    <text evidence="8">Part of the spliceosome which catalyzes two sequential transesterification reactions, first the excision of the non-coding intron from pre-mRNA and then the ligation of the coding exons to form the mature mRNA. Plays a role in stabilizing the structure of the spliceosome catalytic core and docking of the branch helix into the active site, producing 5'-exon and lariat intron-3'-intermediates.</text>
</comment>
<keyword evidence="2" id="KW-0507">mRNA processing</keyword>
<feature type="binding site" evidence="8">
    <location>
        <position position="83"/>
    </location>
    <ligand>
        <name>Zn(2+)</name>
        <dbReference type="ChEBI" id="CHEBI:29105"/>
    </ligand>
</feature>
<feature type="binding site" evidence="8">
    <location>
        <position position="43"/>
    </location>
    <ligand>
        <name>Zn(2+)</name>
        <dbReference type="ChEBI" id="CHEBI:29105"/>
    </ligand>
</feature>
<keyword evidence="4 8" id="KW-0747">Spliceosome</keyword>
<organism evidence="9 10">
    <name type="scientific">Blepharisma stoltei</name>
    <dbReference type="NCBI Taxonomy" id="1481888"/>
    <lineage>
        <taxon>Eukaryota</taxon>
        <taxon>Sar</taxon>
        <taxon>Alveolata</taxon>
        <taxon>Ciliophora</taxon>
        <taxon>Postciliodesmatophora</taxon>
        <taxon>Heterotrichea</taxon>
        <taxon>Heterotrichida</taxon>
        <taxon>Blepharismidae</taxon>
        <taxon>Blepharisma</taxon>
    </lineage>
</organism>
<comment type="similarity">
    <text evidence="8">Belongs to the CWC16 family. YJU2 subfamily.</text>
</comment>
<gene>
    <name evidence="9" type="ORF">BSTOLATCC_MIC44149</name>
</gene>
<evidence type="ECO:0000256" key="4">
    <source>
        <dbReference type="ARBA" id="ARBA00022728"/>
    </source>
</evidence>
<dbReference type="PANTHER" id="PTHR12111:SF1">
    <property type="entry name" value="SPLICING FACTOR YJU2"/>
    <property type="match status" value="1"/>
</dbReference>
<sequence length="257" mass="30517">MGERKVINKYYPPDFDPLKLKKPKMPPDKQIKTRMMLPFTCKCNICGTYLHIGTKFNMRKETVTDESYLGIEILRFFFKCTRCTTEITMKTDPKSHDYVCESNASRQYDERRDLEAAESALQEMKVQENEDPMRFLEARTYESRREMDIMDALGDILSINKIQGKVDYENVISEVRRKRKEEEEKKAMVEKYMMTSDEVKSQLVKRIDEDEADREMFRKHKKMVDEVKGLQKGDKEKKNTVFTRLKPKFIVKKQVLS</sequence>
<feature type="binding site" evidence="8">
    <location>
        <position position="46"/>
    </location>
    <ligand>
        <name>Zn(2+)</name>
        <dbReference type="ChEBI" id="CHEBI:29105"/>
    </ligand>
</feature>
<keyword evidence="6" id="KW-0508">mRNA splicing</keyword>
<keyword evidence="7 8" id="KW-0539">Nucleus</keyword>
<dbReference type="InterPro" id="IPR007590">
    <property type="entry name" value="Saf4/Yju2"/>
</dbReference>
<proteinExistence type="inferred from homology"/>
<protein>
    <recommendedName>
        <fullName evidence="8">Splicing factor YJU2</fullName>
    </recommendedName>
</protein>
<keyword evidence="10" id="KW-1185">Reference proteome</keyword>
<evidence type="ECO:0000256" key="1">
    <source>
        <dbReference type="ARBA" id="ARBA00004123"/>
    </source>
</evidence>
<dbReference type="GO" id="GO:0000349">
    <property type="term" value="P:generation of catalytic spliceosome for first transesterification step"/>
    <property type="evidence" value="ECO:0007669"/>
    <property type="project" value="UniProtKB-UniRule"/>
</dbReference>
<dbReference type="Proteomes" id="UP001162131">
    <property type="component" value="Unassembled WGS sequence"/>
</dbReference>
<name>A0AAU9K0L3_9CILI</name>
<reference evidence="9" key="1">
    <citation type="submission" date="2021-09" db="EMBL/GenBank/DDBJ databases">
        <authorList>
            <consortium name="AG Swart"/>
            <person name="Singh M."/>
            <person name="Singh A."/>
            <person name="Seah K."/>
            <person name="Emmerich C."/>
        </authorList>
    </citation>
    <scope>NUCLEOTIDE SEQUENCE</scope>
    <source>
        <strain evidence="9">ATCC30299</strain>
    </source>
</reference>
<dbReference type="EMBL" id="CAJZBQ010000044">
    <property type="protein sequence ID" value="CAG9327514.1"/>
    <property type="molecule type" value="Genomic_DNA"/>
</dbReference>
<evidence type="ECO:0000256" key="6">
    <source>
        <dbReference type="ARBA" id="ARBA00023187"/>
    </source>
</evidence>
<dbReference type="HAMAP" id="MF_03226">
    <property type="entry name" value="YJU2"/>
    <property type="match status" value="1"/>
</dbReference>
<evidence type="ECO:0000256" key="2">
    <source>
        <dbReference type="ARBA" id="ARBA00022664"/>
    </source>
</evidence>
<dbReference type="InterPro" id="IPR043701">
    <property type="entry name" value="Yju2"/>
</dbReference>
<accession>A0AAU9K0L3</accession>